<dbReference type="InterPro" id="IPR002919">
    <property type="entry name" value="TIL_dom"/>
</dbReference>
<organism>
    <name type="scientific">Ixodes scapularis</name>
    <name type="common">Black-legged tick</name>
    <name type="synonym">Deer tick</name>
    <dbReference type="NCBI Taxonomy" id="6945"/>
    <lineage>
        <taxon>Eukaryota</taxon>
        <taxon>Metazoa</taxon>
        <taxon>Ecdysozoa</taxon>
        <taxon>Arthropoda</taxon>
        <taxon>Chelicerata</taxon>
        <taxon>Arachnida</taxon>
        <taxon>Acari</taxon>
        <taxon>Parasitiformes</taxon>
        <taxon>Ixodida</taxon>
        <taxon>Ixodoidea</taxon>
        <taxon>Ixodidae</taxon>
        <taxon>Ixodinae</taxon>
        <taxon>Ixodes</taxon>
    </lineage>
</organism>
<dbReference type="InterPro" id="IPR051368">
    <property type="entry name" value="SerProtInhib-TIL_Domain"/>
</dbReference>
<reference evidence="6" key="2">
    <citation type="submission" date="2020-05" db="UniProtKB">
        <authorList>
            <consortium name="EnsemblMetazoa"/>
        </authorList>
    </citation>
    <scope>IDENTIFICATION</scope>
    <source>
        <strain evidence="6">wikel</strain>
    </source>
</reference>
<dbReference type="PaxDb" id="6945-B7QHM0"/>
<feature type="signal peptide" evidence="3">
    <location>
        <begin position="1"/>
        <end position="20"/>
    </location>
</feature>
<sequence length="97" mass="10676">MKVLLLSGFLVLLAASTVSAKISPDWSRKCGPNEVFKQCVSSSCAELKCGMERMPLHCTKDCVSGCFCAPGFYRKGHTECVRRSECLFKPLKPMPKA</sequence>
<dbReference type="Gene3D" id="2.10.25.10">
    <property type="entry name" value="Laminin"/>
    <property type="match status" value="1"/>
</dbReference>
<accession>B7QHM0</accession>
<feature type="domain" description="TIL" evidence="4">
    <location>
        <begin position="30"/>
        <end position="86"/>
    </location>
</feature>
<keyword evidence="3" id="KW-0732">Signal</keyword>
<dbReference type="PANTHER" id="PTHR23259:SF69">
    <property type="entry name" value="GEO11767P1-RELATED"/>
    <property type="match status" value="1"/>
</dbReference>
<dbReference type="VEuPathDB" id="VectorBase:ISCP_023035"/>
<name>B7QHM0_IXOSC</name>
<dbReference type="Proteomes" id="UP000001555">
    <property type="component" value="Unassembled WGS sequence"/>
</dbReference>
<dbReference type="KEGG" id="isc:8041398"/>
<dbReference type="CDD" id="cd19941">
    <property type="entry name" value="TIL"/>
    <property type="match status" value="1"/>
</dbReference>
<dbReference type="VEuPathDB" id="VectorBase:ISCI013572"/>
<gene>
    <name evidence="6" type="primary">8041398</name>
    <name evidence="5" type="ORF">IscW_ISCW013572</name>
</gene>
<dbReference type="AlphaFoldDB" id="B7QHM0"/>
<evidence type="ECO:0000256" key="2">
    <source>
        <dbReference type="ARBA" id="ARBA00023157"/>
    </source>
</evidence>
<evidence type="ECO:0000256" key="3">
    <source>
        <dbReference type="SAM" id="SignalP"/>
    </source>
</evidence>
<protein>
    <submittedName>
        <fullName evidence="5 6">von Willebrand factor, putative</fullName>
    </submittedName>
</protein>
<dbReference type="EMBL" id="ABJB010130301">
    <property type="status" value="NOT_ANNOTATED_CDS"/>
    <property type="molecule type" value="Genomic_DNA"/>
</dbReference>
<keyword evidence="1" id="KW-0646">Protease inhibitor</keyword>
<dbReference type="EMBL" id="DS940349">
    <property type="protein sequence ID" value="EEC18342.1"/>
    <property type="molecule type" value="Genomic_DNA"/>
</dbReference>
<dbReference type="SUPFAM" id="SSF57567">
    <property type="entry name" value="Serine protease inhibitors"/>
    <property type="match status" value="1"/>
</dbReference>
<keyword evidence="7" id="KW-1185">Reference proteome</keyword>
<evidence type="ECO:0000259" key="4">
    <source>
        <dbReference type="Pfam" id="PF01826"/>
    </source>
</evidence>
<dbReference type="PANTHER" id="PTHR23259">
    <property type="entry name" value="RIDDLE"/>
    <property type="match status" value="1"/>
</dbReference>
<dbReference type="InterPro" id="IPR036084">
    <property type="entry name" value="Ser_inhib-like_sf"/>
</dbReference>
<evidence type="ECO:0000313" key="5">
    <source>
        <dbReference type="EMBL" id="EEC18342.1"/>
    </source>
</evidence>
<dbReference type="VEuPathDB" id="VectorBase:ISCW013572"/>
<evidence type="ECO:0000256" key="1">
    <source>
        <dbReference type="ARBA" id="ARBA00022690"/>
    </source>
</evidence>
<dbReference type="InParanoid" id="B7QHM0"/>
<reference evidence="5 7" key="1">
    <citation type="submission" date="2008-03" db="EMBL/GenBank/DDBJ databases">
        <title>Annotation of Ixodes scapularis.</title>
        <authorList>
            <consortium name="Ixodes scapularis Genome Project Consortium"/>
            <person name="Caler E."/>
            <person name="Hannick L.I."/>
            <person name="Bidwell S."/>
            <person name="Joardar V."/>
            <person name="Thiagarajan M."/>
            <person name="Amedeo P."/>
            <person name="Galinsky K.J."/>
            <person name="Schobel S."/>
            <person name="Inman J."/>
            <person name="Hostetler J."/>
            <person name="Miller J."/>
            <person name="Hammond M."/>
            <person name="Megy K."/>
            <person name="Lawson D."/>
            <person name="Kodira C."/>
            <person name="Sutton G."/>
            <person name="Meyer J."/>
            <person name="Hill C.A."/>
            <person name="Birren B."/>
            <person name="Nene V."/>
            <person name="Collins F."/>
            <person name="Alarcon-Chaidez F."/>
            <person name="Wikel S."/>
            <person name="Strausberg R."/>
        </authorList>
    </citation>
    <scope>NUCLEOTIDE SEQUENCE [LARGE SCALE GENOMIC DNA]</scope>
    <source>
        <strain evidence="7">Wikel</strain>
        <strain evidence="5">Wikel colony</strain>
    </source>
</reference>
<dbReference type="GO" id="GO:0030414">
    <property type="term" value="F:peptidase inhibitor activity"/>
    <property type="evidence" value="ECO:0007669"/>
    <property type="project" value="UniProtKB-KW"/>
</dbReference>
<feature type="chain" id="PRO_5014568347" evidence="3">
    <location>
        <begin position="21"/>
        <end position="97"/>
    </location>
</feature>
<dbReference type="EMBL" id="ABJB010305382">
    <property type="status" value="NOT_ANNOTATED_CDS"/>
    <property type="molecule type" value="Genomic_DNA"/>
</dbReference>
<dbReference type="HOGENOM" id="CLU_156801_3_0_1"/>
<evidence type="ECO:0000313" key="6">
    <source>
        <dbReference type="EnsemblMetazoa" id="ISCW013572-PA"/>
    </source>
</evidence>
<dbReference type="OrthoDB" id="7575919at2759"/>
<dbReference type="EnsemblMetazoa" id="ISCW013572-RA">
    <property type="protein sequence ID" value="ISCW013572-PA"/>
    <property type="gene ID" value="ISCW013572"/>
</dbReference>
<evidence type="ECO:0000313" key="7">
    <source>
        <dbReference type="Proteomes" id="UP000001555"/>
    </source>
</evidence>
<keyword evidence="2" id="KW-1015">Disulfide bond</keyword>
<proteinExistence type="predicted"/>
<dbReference type="Pfam" id="PF01826">
    <property type="entry name" value="TIL"/>
    <property type="match status" value="1"/>
</dbReference>